<keyword evidence="2" id="KW-0547">Nucleotide-binding</keyword>
<reference evidence="2 3" key="2">
    <citation type="submission" date="2019-01" db="EMBL/GenBank/DDBJ databases">
        <authorList>
            <person name="Li Y."/>
        </authorList>
    </citation>
    <scope>NUCLEOTIDE SEQUENCE [LARGE SCALE GENOMIC DNA]</scope>
    <source>
        <strain evidence="2 3">07D10-4-3</strain>
    </source>
</reference>
<dbReference type="EMBL" id="SAUY01000038">
    <property type="protein sequence ID" value="RWR26817.1"/>
    <property type="molecule type" value="Genomic_DNA"/>
</dbReference>
<accession>A0A443K224</accession>
<dbReference type="AlphaFoldDB" id="A0A443K224"/>
<organism evidence="2 3">
    <name type="scientific">Paenirhodobacter populi</name>
    <dbReference type="NCBI Taxonomy" id="2306993"/>
    <lineage>
        <taxon>Bacteria</taxon>
        <taxon>Pseudomonadati</taxon>
        <taxon>Pseudomonadota</taxon>
        <taxon>Alphaproteobacteria</taxon>
        <taxon>Rhodobacterales</taxon>
        <taxon>Rhodobacter group</taxon>
        <taxon>Paenirhodobacter</taxon>
    </lineage>
</organism>
<sequence>MADIQSSGNGIAALRNVMSMVTLVQRVIDRAESLPGMATYYGPSGYGKSSAAAYAANVFNAIHIETRSTWTKKTFCEVLIREMGLPPARTVANMVEEISRELRKSGRPLLIDEADTAVDRGFLEMIRDIYEISDGAVILIGEEDLPTKLTRSERIHGRMLDWVAAEPAVIDDVDHLSPYYAAGIEIDAPLKEQLLTESGHSIRRICVNLASLREHGLTHGLARITKKDWATSGRHFFSGKPPRPRGLK</sequence>
<dbReference type="Gene3D" id="3.40.50.300">
    <property type="entry name" value="P-loop containing nucleotide triphosphate hydrolases"/>
    <property type="match status" value="1"/>
</dbReference>
<evidence type="ECO:0000259" key="1">
    <source>
        <dbReference type="Pfam" id="PF13401"/>
    </source>
</evidence>
<evidence type="ECO:0000313" key="2">
    <source>
        <dbReference type="EMBL" id="RWR26817.1"/>
    </source>
</evidence>
<reference evidence="2 3" key="1">
    <citation type="submission" date="2019-01" db="EMBL/GenBank/DDBJ databases">
        <title>Sinorhodobacter populi sp. nov. isolated from the symptomatic bark tissue of Populus euramericana canker.</title>
        <authorList>
            <person name="Xu G."/>
        </authorList>
    </citation>
    <scope>NUCLEOTIDE SEQUENCE [LARGE SCALE GENOMIC DNA]</scope>
    <source>
        <strain evidence="2 3">07D10-4-3</strain>
    </source>
</reference>
<evidence type="ECO:0000313" key="3">
    <source>
        <dbReference type="Proteomes" id="UP000284451"/>
    </source>
</evidence>
<dbReference type="GO" id="GO:0016887">
    <property type="term" value="F:ATP hydrolysis activity"/>
    <property type="evidence" value="ECO:0007669"/>
    <property type="project" value="InterPro"/>
</dbReference>
<dbReference type="RefSeq" id="WP_128233842.1">
    <property type="nucleotide sequence ID" value="NZ_SAUY01000038.1"/>
</dbReference>
<dbReference type="SUPFAM" id="SSF52540">
    <property type="entry name" value="P-loop containing nucleoside triphosphate hydrolases"/>
    <property type="match status" value="1"/>
</dbReference>
<dbReference type="Proteomes" id="UP000284451">
    <property type="component" value="Unassembled WGS sequence"/>
</dbReference>
<feature type="domain" description="ORC1/DEAH AAA+ ATPase" evidence="1">
    <location>
        <begin position="35"/>
        <end position="148"/>
    </location>
</feature>
<dbReference type="InterPro" id="IPR049945">
    <property type="entry name" value="AAA_22"/>
</dbReference>
<dbReference type="InterPro" id="IPR027417">
    <property type="entry name" value="P-loop_NTPase"/>
</dbReference>
<gene>
    <name evidence="2" type="ORF">D2T29_19765</name>
</gene>
<proteinExistence type="predicted"/>
<protein>
    <submittedName>
        <fullName evidence="2">ATP-binding protein</fullName>
    </submittedName>
</protein>
<comment type="caution">
    <text evidence="2">The sequence shown here is derived from an EMBL/GenBank/DDBJ whole genome shotgun (WGS) entry which is preliminary data.</text>
</comment>
<dbReference type="Pfam" id="PF13401">
    <property type="entry name" value="AAA_22"/>
    <property type="match status" value="1"/>
</dbReference>
<dbReference type="GO" id="GO:0005524">
    <property type="term" value="F:ATP binding"/>
    <property type="evidence" value="ECO:0007669"/>
    <property type="project" value="UniProtKB-KW"/>
</dbReference>
<name>A0A443K224_9RHOB</name>
<keyword evidence="2" id="KW-0067">ATP-binding</keyword>